<dbReference type="GO" id="GO:0071949">
    <property type="term" value="F:FAD binding"/>
    <property type="evidence" value="ECO:0007669"/>
    <property type="project" value="TreeGrafter"/>
</dbReference>
<dbReference type="SUPFAM" id="SSF48173">
    <property type="entry name" value="Cryptochrome/photolyase FAD-binding domain"/>
    <property type="match status" value="1"/>
</dbReference>
<evidence type="ECO:0000256" key="5">
    <source>
        <dbReference type="ARBA" id="ARBA00022630"/>
    </source>
</evidence>
<evidence type="ECO:0000256" key="3">
    <source>
        <dbReference type="ARBA" id="ARBA00013149"/>
    </source>
</evidence>
<reference evidence="16 17" key="1">
    <citation type="submission" date="2013-07" db="EMBL/GenBank/DDBJ databases">
        <title>Comparative Genomic and Metabolomic Analysis of Twelve Strains of Pseudoalteromonas luteoviolacea.</title>
        <authorList>
            <person name="Vynne N.G."/>
            <person name="Mansson M."/>
            <person name="Gram L."/>
        </authorList>
    </citation>
    <scope>NUCLEOTIDE SEQUENCE [LARGE SCALE GENOMIC DNA]</scope>
    <source>
        <strain evidence="16 17">CPMOR-1</strain>
    </source>
</reference>
<comment type="catalytic activity">
    <reaction evidence="9">
        <text>cyclobutadipyrimidine (in DNA) = 2 pyrimidine residues (in DNA).</text>
        <dbReference type="EC" id="4.1.99.3"/>
    </reaction>
</comment>
<gene>
    <name evidence="16" type="ORF">N473_22825</name>
</gene>
<dbReference type="PROSITE" id="PS00394">
    <property type="entry name" value="DNA_PHOTOLYASES_1_1"/>
    <property type="match status" value="1"/>
</dbReference>
<feature type="site" description="Electron transfer via tryptophanyl radical" evidence="13">
    <location>
        <position position="354"/>
    </location>
</feature>
<comment type="function">
    <text evidence="10">Involved in repair of UV radiation-induced DNA damage. Catalyzes the light-dependent monomerization (300-600 nm) of cyclobutyl pyrimidine dimers (in cis-syn configuration), which are formed between adjacent bases on the same DNA strand upon exposure to ultraviolet radiation.</text>
</comment>
<dbReference type="EMBL" id="AUYC01000038">
    <property type="protein sequence ID" value="KZN61180.1"/>
    <property type="molecule type" value="Genomic_DNA"/>
</dbReference>
<dbReference type="FunFam" id="1.10.579.10:FF:000003">
    <property type="entry name" value="Deoxyribodipyrimidine photo-lyase"/>
    <property type="match status" value="1"/>
</dbReference>
<comment type="cofactor">
    <cofactor evidence="12">
        <name>FAD</name>
        <dbReference type="ChEBI" id="CHEBI:57692"/>
    </cofactor>
    <text evidence="12">Binds 1 FAD per subunit.</text>
</comment>
<evidence type="ECO:0000256" key="1">
    <source>
        <dbReference type="ARBA" id="ARBA00001932"/>
    </source>
</evidence>
<evidence type="ECO:0000256" key="4">
    <source>
        <dbReference type="ARBA" id="ARBA00014046"/>
    </source>
</evidence>
<evidence type="ECO:0000256" key="12">
    <source>
        <dbReference type="PIRSR" id="PIRSR602081-1"/>
    </source>
</evidence>
<evidence type="ECO:0000256" key="14">
    <source>
        <dbReference type="RuleBase" id="RU004182"/>
    </source>
</evidence>
<dbReference type="Pfam" id="PF00875">
    <property type="entry name" value="DNA_photolyase"/>
    <property type="match status" value="1"/>
</dbReference>
<dbReference type="InterPro" id="IPR018394">
    <property type="entry name" value="DNA_photolyase_1_CS_C"/>
</dbReference>
<dbReference type="PRINTS" id="PR00147">
    <property type="entry name" value="DNAPHOTLYASE"/>
</dbReference>
<sequence>MSKALFWFRRDLRLSGNQALEDAINNGATEALFFVCEKQWQIHNTSKIQIDLVKRRIDYLGVQLAELGIKLHVIDAQDFQQLPSKLEEFITQHGFTHIYANREYEINELNRDELCTSLGAELRLYDGDVLCPPGSVVTKNGEMFKVFTPFKKAWLSQYSQYTFPISQYIHSVNQPITWQTPDLLVTNGASDKWPVDDHILSQVIEQFLDEKLNEYSEYRDVPSIKGTSGLSPYLALGVISASDLIGRIQQRMPDVLYRTKTSAFTYINELLWREFYRHLMYIFPKLCKSNNFNEKYNAVQWLDDEEAFSSWCEGNTGYPIVDAAMRQLNQTGWMHNRLRMIVASFLTKHLLIDWRKGEAYFMSKLIDGDLAANNGGWQWAASTGCDAQPYFRIFNPITQSEKFDPDGTFIRKYVQELEWVPAKYIHFPHDYINAVGRPCYTAPIVEHKEARARALDAFKV</sequence>
<dbReference type="InterPro" id="IPR036155">
    <property type="entry name" value="Crypto/Photolyase_N_sf"/>
</dbReference>
<dbReference type="PANTHER" id="PTHR11455">
    <property type="entry name" value="CRYPTOCHROME"/>
    <property type="match status" value="1"/>
</dbReference>
<dbReference type="PROSITE" id="PS51645">
    <property type="entry name" value="PHR_CRY_ALPHA_BETA"/>
    <property type="match status" value="1"/>
</dbReference>
<proteinExistence type="inferred from homology"/>
<feature type="site" description="Electron transfer via tryptophanyl radical" evidence="13">
    <location>
        <position position="377"/>
    </location>
</feature>
<dbReference type="SUPFAM" id="SSF52425">
    <property type="entry name" value="Cryptochrome/photolyase, N-terminal domain"/>
    <property type="match status" value="1"/>
</dbReference>
<dbReference type="PANTHER" id="PTHR11455:SF9">
    <property type="entry name" value="CRYPTOCHROME CIRCADIAN CLOCK 5 ISOFORM X1"/>
    <property type="match status" value="1"/>
</dbReference>
<accession>A0A161YJ18</accession>
<dbReference type="GO" id="GO:0003904">
    <property type="term" value="F:deoxyribodipyrimidine photo-lyase activity"/>
    <property type="evidence" value="ECO:0007669"/>
    <property type="project" value="UniProtKB-EC"/>
</dbReference>
<dbReference type="InterPro" id="IPR036134">
    <property type="entry name" value="Crypto/Photolyase_FAD-like_sf"/>
</dbReference>
<dbReference type="InterPro" id="IPR005101">
    <property type="entry name" value="Cryptochr/Photolyase_FAD-bd"/>
</dbReference>
<feature type="binding site" evidence="12">
    <location>
        <position position="215"/>
    </location>
    <ligand>
        <name>FAD</name>
        <dbReference type="ChEBI" id="CHEBI:57692"/>
    </ligand>
</feature>
<dbReference type="Gene3D" id="3.40.50.620">
    <property type="entry name" value="HUPs"/>
    <property type="match status" value="1"/>
</dbReference>
<comment type="similarity">
    <text evidence="14">Belongs to the DNA photolyase family.</text>
</comment>
<feature type="binding site" evidence="12">
    <location>
        <begin position="367"/>
        <end position="369"/>
    </location>
    <ligand>
        <name>FAD</name>
        <dbReference type="ChEBI" id="CHEBI:57692"/>
    </ligand>
</feature>
<feature type="binding site" evidence="12">
    <location>
        <begin position="269"/>
        <end position="276"/>
    </location>
    <ligand>
        <name>FAD</name>
        <dbReference type="ChEBI" id="CHEBI:57692"/>
    </ligand>
</feature>
<comment type="caution">
    <text evidence="16">The sequence shown here is derived from an EMBL/GenBank/DDBJ whole genome shotgun (WGS) entry which is preliminary data.</text>
</comment>
<evidence type="ECO:0000256" key="13">
    <source>
        <dbReference type="PIRSR" id="PIRSR602081-2"/>
    </source>
</evidence>
<dbReference type="RefSeq" id="WP_063368987.1">
    <property type="nucleotide sequence ID" value="NZ_AUYC01000038.1"/>
</dbReference>
<dbReference type="EC" id="4.1.99.3" evidence="3"/>
<evidence type="ECO:0000256" key="2">
    <source>
        <dbReference type="ARBA" id="ARBA00005862"/>
    </source>
</evidence>
<feature type="binding site" evidence="12">
    <location>
        <position position="266"/>
    </location>
    <ligand>
        <name>FAD</name>
        <dbReference type="ChEBI" id="CHEBI:57692"/>
    </ligand>
</feature>
<dbReference type="InterPro" id="IPR006050">
    <property type="entry name" value="DNA_photolyase_N"/>
</dbReference>
<evidence type="ECO:0000256" key="9">
    <source>
        <dbReference type="ARBA" id="ARBA00033999"/>
    </source>
</evidence>
<dbReference type="GO" id="GO:0009416">
    <property type="term" value="P:response to light stimulus"/>
    <property type="evidence" value="ECO:0007669"/>
    <property type="project" value="TreeGrafter"/>
</dbReference>
<dbReference type="NCBIfam" id="NF007955">
    <property type="entry name" value="PRK10674.1"/>
    <property type="match status" value="1"/>
</dbReference>
<feature type="binding site" evidence="12">
    <location>
        <begin position="227"/>
        <end position="231"/>
    </location>
    <ligand>
        <name>FAD</name>
        <dbReference type="ChEBI" id="CHEBI:57692"/>
    </ligand>
</feature>
<evidence type="ECO:0000313" key="17">
    <source>
        <dbReference type="Proteomes" id="UP000076486"/>
    </source>
</evidence>
<dbReference type="GO" id="GO:0003677">
    <property type="term" value="F:DNA binding"/>
    <property type="evidence" value="ECO:0007669"/>
    <property type="project" value="TreeGrafter"/>
</dbReference>
<feature type="domain" description="Photolyase/cryptochrome alpha/beta" evidence="15">
    <location>
        <begin position="2"/>
        <end position="130"/>
    </location>
</feature>
<comment type="similarity">
    <text evidence="2">Belongs to the DNA photolyase class-1 family.</text>
</comment>
<dbReference type="PATRIC" id="fig|1365248.3.peg.3651"/>
<keyword evidence="6 12" id="KW-0274">FAD</keyword>
<evidence type="ECO:0000259" key="15">
    <source>
        <dbReference type="PROSITE" id="PS51645"/>
    </source>
</evidence>
<evidence type="ECO:0000313" key="16">
    <source>
        <dbReference type="EMBL" id="KZN61180.1"/>
    </source>
</evidence>
<dbReference type="Gene3D" id="1.10.579.10">
    <property type="entry name" value="DNA Cyclobutane Dipyrimidine Photolyase, subunit A, domain 3"/>
    <property type="match status" value="1"/>
</dbReference>
<evidence type="ECO:0000256" key="8">
    <source>
        <dbReference type="ARBA" id="ARBA00031671"/>
    </source>
</evidence>
<name>A0A161YJ18_9GAMM</name>
<dbReference type="AlphaFoldDB" id="A0A161YJ18"/>
<keyword evidence="5 12" id="KW-0285">Flavoprotein</keyword>
<evidence type="ECO:0000256" key="7">
    <source>
        <dbReference type="ARBA" id="ARBA00022991"/>
    </source>
</evidence>
<evidence type="ECO:0000256" key="10">
    <source>
        <dbReference type="ARBA" id="ARBA00059220"/>
    </source>
</evidence>
<dbReference type="InterPro" id="IPR014729">
    <property type="entry name" value="Rossmann-like_a/b/a_fold"/>
</dbReference>
<feature type="site" description="Electron transfer via tryptophanyl radical" evidence="13">
    <location>
        <position position="301"/>
    </location>
</feature>
<dbReference type="Proteomes" id="UP000076486">
    <property type="component" value="Unassembled WGS sequence"/>
</dbReference>
<evidence type="ECO:0000256" key="11">
    <source>
        <dbReference type="ARBA" id="ARBA00083107"/>
    </source>
</evidence>
<organism evidence="16 17">
    <name type="scientific">Pseudoalteromonas luteoviolacea CPMOR-1</name>
    <dbReference type="NCBI Taxonomy" id="1365248"/>
    <lineage>
        <taxon>Bacteria</taxon>
        <taxon>Pseudomonadati</taxon>
        <taxon>Pseudomonadota</taxon>
        <taxon>Gammaproteobacteria</taxon>
        <taxon>Alteromonadales</taxon>
        <taxon>Pseudoalteromonadaceae</taxon>
        <taxon>Pseudoalteromonas</taxon>
    </lineage>
</organism>
<keyword evidence="7 14" id="KW-0157">Chromophore</keyword>
<dbReference type="GO" id="GO:0000719">
    <property type="term" value="P:photoreactive repair"/>
    <property type="evidence" value="ECO:0007669"/>
    <property type="project" value="UniProtKB-ARBA"/>
</dbReference>
<dbReference type="InterPro" id="IPR002081">
    <property type="entry name" value="Cryptochrome/DNA_photolyase_1"/>
</dbReference>
<dbReference type="Gene3D" id="1.25.40.80">
    <property type="match status" value="1"/>
</dbReference>
<comment type="cofactor">
    <cofactor evidence="1">
        <name>(6R)-5,10-methylene-5,6,7,8-tetrahydrofolate</name>
        <dbReference type="ChEBI" id="CHEBI:15636"/>
    </cofactor>
</comment>
<dbReference type="PROSITE" id="PS00691">
    <property type="entry name" value="DNA_PHOTOLYASES_1_2"/>
    <property type="match status" value="1"/>
</dbReference>
<protein>
    <recommendedName>
        <fullName evidence="4">Deoxyribodipyrimidine photo-lyase</fullName>
        <ecNumber evidence="3">4.1.99.3</ecNumber>
    </recommendedName>
    <alternativeName>
        <fullName evidence="8">DNA photolyase</fullName>
    </alternativeName>
    <alternativeName>
        <fullName evidence="11">Photoreactivating enzyme</fullName>
    </alternativeName>
</protein>
<dbReference type="Pfam" id="PF03441">
    <property type="entry name" value="FAD_binding_7"/>
    <property type="match status" value="1"/>
</dbReference>
<evidence type="ECO:0000256" key="6">
    <source>
        <dbReference type="ARBA" id="ARBA00022827"/>
    </source>
</evidence>